<protein>
    <submittedName>
        <fullName evidence="1">Uncharacterized protein</fullName>
    </submittedName>
</protein>
<gene>
    <name evidence="1" type="ORF">JTE90_005746</name>
</gene>
<reference evidence="1 2" key="1">
    <citation type="journal article" date="2022" name="Nat. Ecol. Evol.">
        <title>A masculinizing supergene underlies an exaggerated male reproductive morph in a spider.</title>
        <authorList>
            <person name="Hendrickx F."/>
            <person name="De Corte Z."/>
            <person name="Sonet G."/>
            <person name="Van Belleghem S.M."/>
            <person name="Kostlbacher S."/>
            <person name="Vangestel C."/>
        </authorList>
    </citation>
    <scope>NUCLEOTIDE SEQUENCE [LARGE SCALE GENOMIC DNA]</scope>
    <source>
        <strain evidence="1">W744_W776</strain>
    </source>
</reference>
<sequence>MTTLMVCYFLTPYQLYHLSVFIGPRDYHRRPSSASPANAPIVGPSVTPSAAAAIAAVKERSPVTVTATSSSKGADP</sequence>
<name>A0AAV6UTA4_9ARAC</name>
<keyword evidence="2" id="KW-1185">Reference proteome</keyword>
<comment type="caution">
    <text evidence="1">The sequence shown here is derived from an EMBL/GenBank/DDBJ whole genome shotgun (WGS) entry which is preliminary data.</text>
</comment>
<dbReference type="AlphaFoldDB" id="A0AAV6UTA4"/>
<dbReference type="Proteomes" id="UP000827092">
    <property type="component" value="Unassembled WGS sequence"/>
</dbReference>
<proteinExistence type="predicted"/>
<dbReference type="EMBL" id="JAFNEN010000282">
    <property type="protein sequence ID" value="KAG8186973.1"/>
    <property type="molecule type" value="Genomic_DNA"/>
</dbReference>
<evidence type="ECO:0000313" key="2">
    <source>
        <dbReference type="Proteomes" id="UP000827092"/>
    </source>
</evidence>
<evidence type="ECO:0000313" key="1">
    <source>
        <dbReference type="EMBL" id="KAG8186973.1"/>
    </source>
</evidence>
<organism evidence="1 2">
    <name type="scientific">Oedothorax gibbosus</name>
    <dbReference type="NCBI Taxonomy" id="931172"/>
    <lineage>
        <taxon>Eukaryota</taxon>
        <taxon>Metazoa</taxon>
        <taxon>Ecdysozoa</taxon>
        <taxon>Arthropoda</taxon>
        <taxon>Chelicerata</taxon>
        <taxon>Arachnida</taxon>
        <taxon>Araneae</taxon>
        <taxon>Araneomorphae</taxon>
        <taxon>Entelegynae</taxon>
        <taxon>Araneoidea</taxon>
        <taxon>Linyphiidae</taxon>
        <taxon>Erigoninae</taxon>
        <taxon>Oedothorax</taxon>
    </lineage>
</organism>
<accession>A0AAV6UTA4</accession>